<name>A0ACD3B8D7_9AGAR</name>
<dbReference type="EMBL" id="ML208270">
    <property type="protein sequence ID" value="TFK74106.1"/>
    <property type="molecule type" value="Genomic_DNA"/>
</dbReference>
<gene>
    <name evidence="1" type="ORF">BDN72DRAFT_100482</name>
</gene>
<protein>
    <submittedName>
        <fullName evidence="1">Uncharacterized protein</fullName>
    </submittedName>
</protein>
<keyword evidence="2" id="KW-1185">Reference proteome</keyword>
<sequence length="170" mass="19400">MFNSFAGLSFSGLLRQRCWLVAFEVAIEVYFQVVCEGAYPHSYLRFPSSASGFTLGLDCRRPANRQYMLRAPHNSEVEALKQRTARNRSAFTVCNAISTKASRQISHPPKGCSKILRPVIHVLPSPLYPPIYHSNTHQKPNVPQWRFTSPYKPYVAKFKQPRAIRSLLFS</sequence>
<dbReference type="Proteomes" id="UP000308600">
    <property type="component" value="Unassembled WGS sequence"/>
</dbReference>
<proteinExistence type="predicted"/>
<accession>A0ACD3B8D7</accession>
<reference evidence="1 2" key="1">
    <citation type="journal article" date="2019" name="Nat. Ecol. Evol.">
        <title>Megaphylogeny resolves global patterns of mushroom evolution.</title>
        <authorList>
            <person name="Varga T."/>
            <person name="Krizsan K."/>
            <person name="Foldi C."/>
            <person name="Dima B."/>
            <person name="Sanchez-Garcia M."/>
            <person name="Sanchez-Ramirez S."/>
            <person name="Szollosi G.J."/>
            <person name="Szarkandi J.G."/>
            <person name="Papp V."/>
            <person name="Albert L."/>
            <person name="Andreopoulos W."/>
            <person name="Angelini C."/>
            <person name="Antonin V."/>
            <person name="Barry K.W."/>
            <person name="Bougher N.L."/>
            <person name="Buchanan P."/>
            <person name="Buyck B."/>
            <person name="Bense V."/>
            <person name="Catcheside P."/>
            <person name="Chovatia M."/>
            <person name="Cooper J."/>
            <person name="Damon W."/>
            <person name="Desjardin D."/>
            <person name="Finy P."/>
            <person name="Geml J."/>
            <person name="Haridas S."/>
            <person name="Hughes K."/>
            <person name="Justo A."/>
            <person name="Karasinski D."/>
            <person name="Kautmanova I."/>
            <person name="Kiss B."/>
            <person name="Kocsube S."/>
            <person name="Kotiranta H."/>
            <person name="LaButti K.M."/>
            <person name="Lechner B.E."/>
            <person name="Liimatainen K."/>
            <person name="Lipzen A."/>
            <person name="Lukacs Z."/>
            <person name="Mihaltcheva S."/>
            <person name="Morgado L.N."/>
            <person name="Niskanen T."/>
            <person name="Noordeloos M.E."/>
            <person name="Ohm R.A."/>
            <person name="Ortiz-Santana B."/>
            <person name="Ovrebo C."/>
            <person name="Racz N."/>
            <person name="Riley R."/>
            <person name="Savchenko A."/>
            <person name="Shiryaev A."/>
            <person name="Soop K."/>
            <person name="Spirin V."/>
            <person name="Szebenyi C."/>
            <person name="Tomsovsky M."/>
            <person name="Tulloss R.E."/>
            <person name="Uehling J."/>
            <person name="Grigoriev I.V."/>
            <person name="Vagvolgyi C."/>
            <person name="Papp T."/>
            <person name="Martin F.M."/>
            <person name="Miettinen O."/>
            <person name="Hibbett D.S."/>
            <person name="Nagy L.G."/>
        </authorList>
    </citation>
    <scope>NUCLEOTIDE SEQUENCE [LARGE SCALE GENOMIC DNA]</scope>
    <source>
        <strain evidence="1 2">NL-1719</strain>
    </source>
</reference>
<evidence type="ECO:0000313" key="2">
    <source>
        <dbReference type="Proteomes" id="UP000308600"/>
    </source>
</evidence>
<evidence type="ECO:0000313" key="1">
    <source>
        <dbReference type="EMBL" id="TFK74106.1"/>
    </source>
</evidence>
<organism evidence="1 2">
    <name type="scientific">Pluteus cervinus</name>
    <dbReference type="NCBI Taxonomy" id="181527"/>
    <lineage>
        <taxon>Eukaryota</taxon>
        <taxon>Fungi</taxon>
        <taxon>Dikarya</taxon>
        <taxon>Basidiomycota</taxon>
        <taxon>Agaricomycotina</taxon>
        <taxon>Agaricomycetes</taxon>
        <taxon>Agaricomycetidae</taxon>
        <taxon>Agaricales</taxon>
        <taxon>Pluteineae</taxon>
        <taxon>Pluteaceae</taxon>
        <taxon>Pluteus</taxon>
    </lineage>
</organism>